<sequence length="281" mass="29895">MLFKAILRPLSILLLVARAKKHNSLTDWGIVTAIETATVHSVHPWSVCLVLLFAFYLSGTKFTKYKHDIKKSLTVSSETGEGGEGPRNHVQVLANSLIASILIILHLLFERDYLFVGIVANYVAVCADTWSSELGILSKGQPILITTLRPCPKGTNGGVSPLGLGVAVAGGVYIGSIAVLFAPAFFSSWSIGAKFVFVLAAGFFGLLGSILDSLLGAVLQKSVVNKQGKIIETVNGGKLTNNNSGKTYSGNLDVLSNNQVNFAMAALTSLSAMFLYAKLFS</sequence>
<proteinExistence type="inferred from homology"/>
<feature type="transmembrane region" description="Helical" evidence="6">
    <location>
        <begin position="43"/>
        <end position="62"/>
    </location>
</feature>
<dbReference type="OrthoDB" id="30881at2759"/>
<keyword evidence="4 6" id="KW-1133">Transmembrane helix</keyword>
<evidence type="ECO:0000256" key="3">
    <source>
        <dbReference type="ARBA" id="ARBA00022692"/>
    </source>
</evidence>
<dbReference type="PANTHER" id="PTHR13353:SF5">
    <property type="entry name" value="TRANSMEMBRANE PROTEIN 19"/>
    <property type="match status" value="1"/>
</dbReference>
<evidence type="ECO:0000256" key="7">
    <source>
        <dbReference type="SAM" id="SignalP"/>
    </source>
</evidence>
<evidence type="ECO:0000256" key="2">
    <source>
        <dbReference type="ARBA" id="ARBA00009012"/>
    </source>
</evidence>
<keyword evidence="3 6" id="KW-0812">Transmembrane</keyword>
<gene>
    <name evidence="8" type="ORF">TRICI_004958</name>
</gene>
<feature type="transmembrane region" description="Helical" evidence="6">
    <location>
        <begin position="92"/>
        <end position="109"/>
    </location>
</feature>
<organism evidence="8 9">
    <name type="scientific">Trichomonascus ciferrii</name>
    <dbReference type="NCBI Taxonomy" id="44093"/>
    <lineage>
        <taxon>Eukaryota</taxon>
        <taxon>Fungi</taxon>
        <taxon>Dikarya</taxon>
        <taxon>Ascomycota</taxon>
        <taxon>Saccharomycotina</taxon>
        <taxon>Dipodascomycetes</taxon>
        <taxon>Dipodascales</taxon>
        <taxon>Trichomonascaceae</taxon>
        <taxon>Trichomonascus</taxon>
        <taxon>Trichomonascus ciferrii complex</taxon>
    </lineage>
</organism>
<dbReference type="Proteomes" id="UP000761534">
    <property type="component" value="Unassembled WGS sequence"/>
</dbReference>
<keyword evidence="7" id="KW-0732">Signal</keyword>
<accession>A0A642UZQ6</accession>
<feature type="transmembrane region" description="Helical" evidence="6">
    <location>
        <begin position="260"/>
        <end position="277"/>
    </location>
</feature>
<comment type="similarity">
    <text evidence="2">Belongs to the TMEM19 family.</text>
</comment>
<name>A0A642UZQ6_9ASCO</name>
<evidence type="ECO:0000256" key="4">
    <source>
        <dbReference type="ARBA" id="ARBA00022989"/>
    </source>
</evidence>
<evidence type="ECO:0000256" key="5">
    <source>
        <dbReference type="ARBA" id="ARBA00023136"/>
    </source>
</evidence>
<keyword evidence="5 6" id="KW-0472">Membrane</keyword>
<dbReference type="EMBL" id="SWFS01000376">
    <property type="protein sequence ID" value="KAA8907667.1"/>
    <property type="molecule type" value="Genomic_DNA"/>
</dbReference>
<dbReference type="InterPro" id="IPR002794">
    <property type="entry name" value="DUF92_TMEM19"/>
</dbReference>
<comment type="caution">
    <text evidence="8">The sequence shown here is derived from an EMBL/GenBank/DDBJ whole genome shotgun (WGS) entry which is preliminary data.</text>
</comment>
<feature type="transmembrane region" description="Helical" evidence="6">
    <location>
        <begin position="195"/>
        <end position="219"/>
    </location>
</feature>
<evidence type="ECO:0000256" key="1">
    <source>
        <dbReference type="ARBA" id="ARBA00004141"/>
    </source>
</evidence>
<evidence type="ECO:0000313" key="8">
    <source>
        <dbReference type="EMBL" id="KAA8907667.1"/>
    </source>
</evidence>
<reference evidence="8" key="1">
    <citation type="journal article" date="2019" name="G3 (Bethesda)">
        <title>Genome Assemblies of Two Rare Opportunistic Yeast Pathogens: Diutina rugosa (syn. Candida rugosa) and Trichomonascus ciferrii (syn. Candida ciferrii).</title>
        <authorList>
            <person name="Mixao V."/>
            <person name="Saus E."/>
            <person name="Hansen A.P."/>
            <person name="Lass-Florl C."/>
            <person name="Gabaldon T."/>
        </authorList>
    </citation>
    <scope>NUCLEOTIDE SEQUENCE</scope>
    <source>
        <strain evidence="8">CBS 4856</strain>
    </source>
</reference>
<evidence type="ECO:0000256" key="6">
    <source>
        <dbReference type="SAM" id="Phobius"/>
    </source>
</evidence>
<evidence type="ECO:0008006" key="10">
    <source>
        <dbReference type="Google" id="ProtNLM"/>
    </source>
</evidence>
<dbReference type="PANTHER" id="PTHR13353">
    <property type="entry name" value="TRANSMEMBRANE PROTEIN 19"/>
    <property type="match status" value="1"/>
</dbReference>
<evidence type="ECO:0000313" key="9">
    <source>
        <dbReference type="Proteomes" id="UP000761534"/>
    </source>
</evidence>
<feature type="chain" id="PRO_5025000286" description="Transmembrane protein 19" evidence="7">
    <location>
        <begin position="20"/>
        <end position="281"/>
    </location>
</feature>
<protein>
    <recommendedName>
        <fullName evidence="10">Transmembrane protein 19</fullName>
    </recommendedName>
</protein>
<dbReference type="VEuPathDB" id="FungiDB:TRICI_004958"/>
<comment type="subcellular location">
    <subcellularLocation>
        <location evidence="1">Membrane</location>
        <topology evidence="1">Multi-pass membrane protein</topology>
    </subcellularLocation>
</comment>
<dbReference type="Pfam" id="PF01940">
    <property type="entry name" value="DUF92"/>
    <property type="match status" value="1"/>
</dbReference>
<feature type="signal peptide" evidence="7">
    <location>
        <begin position="1"/>
        <end position="19"/>
    </location>
</feature>
<dbReference type="GO" id="GO:0016020">
    <property type="term" value="C:membrane"/>
    <property type="evidence" value="ECO:0007669"/>
    <property type="project" value="UniProtKB-SubCell"/>
</dbReference>
<feature type="transmembrane region" description="Helical" evidence="6">
    <location>
        <begin position="162"/>
        <end position="186"/>
    </location>
</feature>
<dbReference type="AlphaFoldDB" id="A0A642UZQ6"/>
<keyword evidence="9" id="KW-1185">Reference proteome</keyword>